<feature type="compositionally biased region" description="Basic and acidic residues" evidence="1">
    <location>
        <begin position="105"/>
        <end position="128"/>
    </location>
</feature>
<reference evidence="3" key="1">
    <citation type="submission" date="2025-08" db="UniProtKB">
        <authorList>
            <consortium name="RefSeq"/>
        </authorList>
    </citation>
    <scope>IDENTIFICATION</scope>
    <source>
        <tissue evidence="3">Testes</tissue>
    </source>
</reference>
<feature type="compositionally biased region" description="Basic residues" evidence="1">
    <location>
        <begin position="235"/>
        <end position="245"/>
    </location>
</feature>
<feature type="compositionally biased region" description="Basic and acidic residues" evidence="1">
    <location>
        <begin position="139"/>
        <end position="151"/>
    </location>
</feature>
<feature type="compositionally biased region" description="Low complexity" evidence="1">
    <location>
        <begin position="1089"/>
        <end position="1098"/>
    </location>
</feature>
<feature type="compositionally biased region" description="Basic and acidic residues" evidence="1">
    <location>
        <begin position="672"/>
        <end position="687"/>
    </location>
</feature>
<proteinExistence type="predicted"/>
<feature type="compositionally biased region" description="Basic and acidic residues" evidence="1">
    <location>
        <begin position="934"/>
        <end position="953"/>
    </location>
</feature>
<feature type="region of interest" description="Disordered" evidence="1">
    <location>
        <begin position="406"/>
        <end position="714"/>
    </location>
</feature>
<feature type="compositionally biased region" description="Basic residues" evidence="1">
    <location>
        <begin position="1206"/>
        <end position="1227"/>
    </location>
</feature>
<feature type="compositionally biased region" description="Basic residues" evidence="1">
    <location>
        <begin position="1049"/>
        <end position="1075"/>
    </location>
</feature>
<organism evidence="2 3">
    <name type="scientific">Saccoglossus kowalevskii</name>
    <name type="common">Acorn worm</name>
    <dbReference type="NCBI Taxonomy" id="10224"/>
    <lineage>
        <taxon>Eukaryota</taxon>
        <taxon>Metazoa</taxon>
        <taxon>Hemichordata</taxon>
        <taxon>Enteropneusta</taxon>
        <taxon>Harrimaniidae</taxon>
        <taxon>Saccoglossus</taxon>
    </lineage>
</organism>
<feature type="compositionally biased region" description="Basic residues" evidence="1">
    <location>
        <begin position="876"/>
        <end position="888"/>
    </location>
</feature>
<feature type="compositionally biased region" description="Basic and acidic residues" evidence="1">
    <location>
        <begin position="889"/>
        <end position="910"/>
    </location>
</feature>
<dbReference type="SUPFAM" id="SSF53067">
    <property type="entry name" value="Actin-like ATPase domain"/>
    <property type="match status" value="1"/>
</dbReference>
<feature type="compositionally biased region" description="Basic and acidic residues" evidence="1">
    <location>
        <begin position="798"/>
        <end position="812"/>
    </location>
</feature>
<feature type="region of interest" description="Disordered" evidence="1">
    <location>
        <begin position="875"/>
        <end position="1235"/>
    </location>
</feature>
<feature type="compositionally biased region" description="Basic and acidic residues" evidence="1">
    <location>
        <begin position="464"/>
        <end position="479"/>
    </location>
</feature>
<feature type="compositionally biased region" description="Basic and acidic residues" evidence="1">
    <location>
        <begin position="1196"/>
        <end position="1205"/>
    </location>
</feature>
<dbReference type="RefSeq" id="XP_006824887.1">
    <property type="nucleotide sequence ID" value="XM_006824824.1"/>
</dbReference>
<feature type="region of interest" description="Disordered" evidence="1">
    <location>
        <begin position="49"/>
        <end position="305"/>
    </location>
</feature>
<feature type="compositionally biased region" description="Low complexity" evidence="1">
    <location>
        <begin position="1173"/>
        <end position="1190"/>
    </location>
</feature>
<feature type="compositionally biased region" description="Basic and acidic residues" evidence="1">
    <location>
        <begin position="87"/>
        <end position="96"/>
    </location>
</feature>
<feature type="compositionally biased region" description="Polar residues" evidence="1">
    <location>
        <begin position="1122"/>
        <end position="1137"/>
    </location>
</feature>
<gene>
    <name evidence="3" type="primary">LOC100373044</name>
</gene>
<feature type="region of interest" description="Disordered" evidence="1">
    <location>
        <begin position="340"/>
        <end position="392"/>
    </location>
</feature>
<dbReference type="PANTHER" id="PTHR14187:SF46">
    <property type="entry name" value="HEAT SHOCK 70 KDA PROTEIN 12A"/>
    <property type="match status" value="1"/>
</dbReference>
<keyword evidence="2" id="KW-1185">Reference proteome</keyword>
<accession>A0ABM0MXZ6</accession>
<feature type="region of interest" description="Disordered" evidence="1">
    <location>
        <begin position="794"/>
        <end position="817"/>
    </location>
</feature>
<feature type="compositionally biased region" description="Basic and acidic residues" evidence="1">
    <location>
        <begin position="963"/>
        <end position="972"/>
    </location>
</feature>
<feature type="compositionally biased region" description="Basic and acidic residues" evidence="1">
    <location>
        <begin position="1017"/>
        <end position="1048"/>
    </location>
</feature>
<feature type="compositionally biased region" description="Basic residues" evidence="1">
    <location>
        <begin position="599"/>
        <end position="609"/>
    </location>
</feature>
<feature type="region of interest" description="Disordered" evidence="1">
    <location>
        <begin position="1"/>
        <end position="36"/>
    </location>
</feature>
<feature type="compositionally biased region" description="Basic and acidic residues" evidence="1">
    <location>
        <begin position="214"/>
        <end position="234"/>
    </location>
</feature>
<feature type="compositionally biased region" description="Basic and acidic residues" evidence="1">
    <location>
        <begin position="351"/>
        <end position="378"/>
    </location>
</feature>
<sequence length="1353" mass="152479">MSFSPEMEPTDCHDYSNASGEISDAGTPGKFRPLGSFDQVGDVLAAEKQNGVDKAPEEECTSAALAVDAPESDDRPQTNGEVEEKDAEQKDVHEQVEASVATIEAEPRQQLEDKISDESHVEGAKEVGVDVGDLVNSSPDEKQKGEGKVVEEIVVDMETEPKAMAPPENGTPQQNEATAKKAKRRSFLESLHFPKFDFSPGRSKQHSMATQTPHNDKEREKEYKKAKVFKEKKPKEKKQKHKDKKTKSSEPKSPVTSEPDTEKKDLDETDEGKNNVDSKDLCKEEEPVEVAKTTDDEPVSLNNKEEDISAIEWDLEKQMRLVEEEFAKLDEVAGDFCLDDEQSNDALATTPEKDDQPTHMVTFDDKKPAEDDVPKDKSVQFQKPEGGDDEIIMAVVVEREIIQPEMAQVQIEKHDTSSTSSISSEENKETPEVTINVEDTDEDKQKPDTEPEAVIVVPSTSDVKATDSSKEKIKEDKGKKKEKKEKQKKILKSKDRNKDKKTTTETGLVVVGKDERPISVSSISTDDTKESNTSKEGTLEKGKKKKEKAVKKKTPKEEKKKKDKKEKDDKKVKAPVKEEASHSSKESGETKEDLPKPVKVQKREKKKPSKEKEKNRKSVIETGLVVVEVPSKVSDDQVVSSGRIEAPSDQENVVSEPQKCEEENVIAVVSPDKVDEQEKIDVSDPEKTAVVGPDEVDNQEKAEVREPEKTEDDSIIAVVIPDEIDDQENMEVYEPEKFEEEKIIAIVHPEGVDELEKVEISEPEKPDEENLIATVSPDEVDDQEKVDIIEPEQLEISDPEKLEISEPEKLEISEPEENVIAVVSPEEVEDLKEIGEPEKEEAAIKVVSPEIDQEIVEKEEPEKVEVLPVKVEKEKRKIKIHKKKHKEEKKKNKEEKTKPKEEEKKPKEVIETGLVVVDEGGRPLSITSINSEEITEHDTTKESPDAEKEEKHKESPKKKTKEGKKDKKDKAEKKKKRKSQQDDKEQEITIKKEIIVKAEVEVEPSEEQKKEKHKKIEAKTEKKSPDKKEEKKGKKRKDKEQATSEKTEHGKRRKAEKDTPKKKKDSSWKLKHKEKRKAEKSADAENPASPTSPTSISSFEDPDATKSDVDTTRSDDELRPLSITSFSSDTDQPTTDGETSRPVSHVTVPEGGDHLVSPDGSQPGTCSDDIEIRPLSPISISSDSSVRPASQVITDEELKKPETKQPKTHKFRTFPRSSTPKKPKRKDRYKDRRSLDAEDITSYMVEPSIPKNLPEPASKHHRVVVAIDFGTTFSGYAYSFTNDPEYIHIMRKWEGGDPGVTNMKTPTTLLMTSDGHFHSFGFSARDFYHDLDHSEAKKWLYFDKFKMTLHTSQ</sequence>
<evidence type="ECO:0000313" key="3">
    <source>
        <dbReference type="RefSeq" id="XP_006824887.1"/>
    </source>
</evidence>
<dbReference type="GeneID" id="100373044"/>
<feature type="non-terminal residue" evidence="3">
    <location>
        <position position="1353"/>
    </location>
</feature>
<feature type="compositionally biased region" description="Basic residues" evidence="1">
    <location>
        <begin position="480"/>
        <end position="491"/>
    </location>
</feature>
<feature type="compositionally biased region" description="Basic and acidic residues" evidence="1">
    <location>
        <begin position="260"/>
        <end position="285"/>
    </location>
</feature>
<feature type="compositionally biased region" description="Basic and acidic residues" evidence="1">
    <location>
        <begin position="555"/>
        <end position="596"/>
    </location>
</feature>
<feature type="compositionally biased region" description="Basic and acidic residues" evidence="1">
    <location>
        <begin position="698"/>
        <end position="708"/>
    </location>
</feature>
<dbReference type="Gene3D" id="3.30.420.40">
    <property type="match status" value="1"/>
</dbReference>
<evidence type="ECO:0000256" key="1">
    <source>
        <dbReference type="SAM" id="MobiDB-lite"/>
    </source>
</evidence>
<evidence type="ECO:0000313" key="2">
    <source>
        <dbReference type="Proteomes" id="UP000694865"/>
    </source>
</evidence>
<feature type="compositionally biased region" description="Basic and acidic residues" evidence="1">
    <location>
        <begin position="526"/>
        <end position="541"/>
    </location>
</feature>
<dbReference type="PANTHER" id="PTHR14187">
    <property type="entry name" value="ALPHA KINASE/ELONGATION FACTOR 2 KINASE"/>
    <property type="match status" value="1"/>
</dbReference>
<feature type="compositionally biased region" description="Basic residues" evidence="1">
    <location>
        <begin position="542"/>
        <end position="554"/>
    </location>
</feature>
<feature type="compositionally biased region" description="Basic and acidic residues" evidence="1">
    <location>
        <begin position="1103"/>
        <end position="1119"/>
    </location>
</feature>
<feature type="compositionally biased region" description="Basic and acidic residues" evidence="1">
    <location>
        <begin position="610"/>
        <end position="619"/>
    </location>
</feature>
<feature type="compositionally biased region" description="Basic and acidic residues" evidence="1">
    <location>
        <begin position="492"/>
        <end position="503"/>
    </location>
</feature>
<name>A0ABM0MXZ6_SACKO</name>
<dbReference type="Proteomes" id="UP000694865">
    <property type="component" value="Unplaced"/>
</dbReference>
<dbReference type="InterPro" id="IPR043129">
    <property type="entry name" value="ATPase_NBD"/>
</dbReference>
<protein>
    <submittedName>
        <fullName evidence="3">Titin-like</fullName>
    </submittedName>
</protein>
<feature type="compositionally biased region" description="Basic and acidic residues" evidence="1">
    <location>
        <begin position="979"/>
        <end position="1010"/>
    </location>
</feature>